<gene>
    <name evidence="2" type="ORF">ATANTOWER_029501</name>
</gene>
<name>A0ABU7B2V5_9TELE</name>
<dbReference type="Proteomes" id="UP001345963">
    <property type="component" value="Unassembled WGS sequence"/>
</dbReference>
<dbReference type="EMBL" id="JAHUTI010037148">
    <property type="protein sequence ID" value="MED6243894.1"/>
    <property type="molecule type" value="Genomic_DNA"/>
</dbReference>
<keyword evidence="3" id="KW-1185">Reference proteome</keyword>
<feature type="compositionally biased region" description="Basic and acidic residues" evidence="1">
    <location>
        <begin position="42"/>
        <end position="53"/>
    </location>
</feature>
<evidence type="ECO:0000256" key="1">
    <source>
        <dbReference type="SAM" id="MobiDB-lite"/>
    </source>
</evidence>
<comment type="caution">
    <text evidence="2">The sequence shown here is derived from an EMBL/GenBank/DDBJ whole genome shotgun (WGS) entry which is preliminary data.</text>
</comment>
<organism evidence="2 3">
    <name type="scientific">Ataeniobius toweri</name>
    <dbReference type="NCBI Taxonomy" id="208326"/>
    <lineage>
        <taxon>Eukaryota</taxon>
        <taxon>Metazoa</taxon>
        <taxon>Chordata</taxon>
        <taxon>Craniata</taxon>
        <taxon>Vertebrata</taxon>
        <taxon>Euteleostomi</taxon>
        <taxon>Actinopterygii</taxon>
        <taxon>Neopterygii</taxon>
        <taxon>Teleostei</taxon>
        <taxon>Neoteleostei</taxon>
        <taxon>Acanthomorphata</taxon>
        <taxon>Ovalentaria</taxon>
        <taxon>Atherinomorphae</taxon>
        <taxon>Cyprinodontiformes</taxon>
        <taxon>Goodeidae</taxon>
        <taxon>Ataeniobius</taxon>
    </lineage>
</organism>
<accession>A0ABU7B2V5</accession>
<evidence type="ECO:0000313" key="2">
    <source>
        <dbReference type="EMBL" id="MED6243894.1"/>
    </source>
</evidence>
<evidence type="ECO:0000313" key="3">
    <source>
        <dbReference type="Proteomes" id="UP001345963"/>
    </source>
</evidence>
<reference evidence="2 3" key="1">
    <citation type="submission" date="2021-07" db="EMBL/GenBank/DDBJ databases">
        <authorList>
            <person name="Palmer J.M."/>
        </authorList>
    </citation>
    <scope>NUCLEOTIDE SEQUENCE [LARGE SCALE GENOMIC DNA]</scope>
    <source>
        <strain evidence="2 3">AT_MEX2019</strain>
        <tissue evidence="2">Muscle</tissue>
    </source>
</reference>
<feature type="region of interest" description="Disordered" evidence="1">
    <location>
        <begin position="42"/>
        <end position="74"/>
    </location>
</feature>
<protein>
    <submittedName>
        <fullName evidence="2">Uncharacterized protein</fullName>
    </submittedName>
</protein>
<proteinExistence type="predicted"/>
<sequence>MTALRQRRLSKILEAPNITYTHEGINMADGITQGEPHQCEELVSRTEKERPDLEASPLEGPQDGQPQDTLHKSWKLEEVFRDHEEHF</sequence>